<dbReference type="AlphaFoldDB" id="A0A1G9MTZ0"/>
<sequence length="74" mass="7829">MTSQDSSMNGPGLTKTEWELLLDAIHAYNHNADYRTLHGKLTVLARASGIRPKAGALTGGETAPAGQNRHSLTG</sequence>
<evidence type="ECO:0000256" key="1">
    <source>
        <dbReference type="SAM" id="MobiDB-lite"/>
    </source>
</evidence>
<dbReference type="EMBL" id="FNGE01000023">
    <property type="protein sequence ID" value="SDL77387.1"/>
    <property type="molecule type" value="Genomic_DNA"/>
</dbReference>
<feature type="region of interest" description="Disordered" evidence="1">
    <location>
        <begin position="53"/>
        <end position="74"/>
    </location>
</feature>
<evidence type="ECO:0000313" key="2">
    <source>
        <dbReference type="EMBL" id="SDL77387.1"/>
    </source>
</evidence>
<dbReference type="Proteomes" id="UP000199555">
    <property type="component" value="Unassembled WGS sequence"/>
</dbReference>
<accession>A0A1G9MTZ0</accession>
<proteinExistence type="predicted"/>
<name>A0A1G9MTZ0_9RHOB</name>
<reference evidence="3" key="1">
    <citation type="submission" date="2016-10" db="EMBL/GenBank/DDBJ databases">
        <authorList>
            <person name="Varghese N."/>
            <person name="Submissions S."/>
        </authorList>
    </citation>
    <scope>NUCLEOTIDE SEQUENCE [LARGE SCALE GENOMIC DNA]</scope>
    <source>
        <strain evidence="3">CGMCC 1.7655</strain>
    </source>
</reference>
<evidence type="ECO:0000313" key="3">
    <source>
        <dbReference type="Proteomes" id="UP000199555"/>
    </source>
</evidence>
<organism evidence="2 3">
    <name type="scientific">Paracoccus chinensis</name>
    <dbReference type="NCBI Taxonomy" id="525640"/>
    <lineage>
        <taxon>Bacteria</taxon>
        <taxon>Pseudomonadati</taxon>
        <taxon>Pseudomonadota</taxon>
        <taxon>Alphaproteobacteria</taxon>
        <taxon>Rhodobacterales</taxon>
        <taxon>Paracoccaceae</taxon>
        <taxon>Paracoccus</taxon>
    </lineage>
</organism>
<keyword evidence="3" id="KW-1185">Reference proteome</keyword>
<gene>
    <name evidence="2" type="ORF">SAMN04487971_12331</name>
</gene>
<protein>
    <submittedName>
        <fullName evidence="2">Uncharacterized protein</fullName>
    </submittedName>
</protein>